<feature type="domain" description="CNH" evidence="1">
    <location>
        <begin position="1"/>
        <end position="189"/>
    </location>
</feature>
<organism evidence="2 3">
    <name type="scientific">Carlito syrichta</name>
    <name type="common">Philippine tarsier</name>
    <name type="synonym">Tarsius syrichta</name>
    <dbReference type="NCBI Taxonomy" id="1868482"/>
    <lineage>
        <taxon>Eukaryota</taxon>
        <taxon>Metazoa</taxon>
        <taxon>Chordata</taxon>
        <taxon>Craniata</taxon>
        <taxon>Vertebrata</taxon>
        <taxon>Euteleostomi</taxon>
        <taxon>Mammalia</taxon>
        <taxon>Eutheria</taxon>
        <taxon>Euarchontoglires</taxon>
        <taxon>Primates</taxon>
        <taxon>Haplorrhini</taxon>
        <taxon>Tarsiiformes</taxon>
        <taxon>Tarsiidae</taxon>
        <taxon>Carlito</taxon>
    </lineage>
</organism>
<feature type="non-terminal residue" evidence="3">
    <location>
        <position position="189"/>
    </location>
</feature>
<dbReference type="Proteomes" id="UP000189704">
    <property type="component" value="Unplaced"/>
</dbReference>
<gene>
    <name evidence="3" type="primary">LOC103264149</name>
</gene>
<evidence type="ECO:0000313" key="2">
    <source>
        <dbReference type="Proteomes" id="UP000189704"/>
    </source>
</evidence>
<dbReference type="Pfam" id="PF00780">
    <property type="entry name" value="CNH"/>
    <property type="match status" value="1"/>
</dbReference>
<dbReference type="InterPro" id="IPR001180">
    <property type="entry name" value="CNH_dom"/>
</dbReference>
<dbReference type="PROSITE" id="PS50219">
    <property type="entry name" value="CNH"/>
    <property type="match status" value="1"/>
</dbReference>
<evidence type="ECO:0000259" key="1">
    <source>
        <dbReference type="PROSITE" id="PS50219"/>
    </source>
</evidence>
<evidence type="ECO:0000313" key="3">
    <source>
        <dbReference type="RefSeq" id="XP_021569887.1"/>
    </source>
</evidence>
<dbReference type="KEGG" id="csyr:103264149"/>
<reference evidence="3" key="1">
    <citation type="submission" date="2025-08" db="UniProtKB">
        <authorList>
            <consortium name="RefSeq"/>
        </authorList>
    </citation>
    <scope>IDENTIFICATION</scope>
</reference>
<accession>A0A3Q0E4P2</accession>
<dbReference type="RefSeq" id="XP_021569887.1">
    <property type="nucleotide sequence ID" value="XM_021714212.1"/>
</dbReference>
<dbReference type="GeneID" id="103264149"/>
<sequence>MHVLETLDLLVLRADKGKDARLFVFRLSAVKKGLEGKQAGKSRSDCRENKLEKTKGCHLYAINTHHSRELRIVVAIRNKLLLITRKHNKSSGVTSISLLSPLSESPVEEFQYIREICLSDSPVVMTLVDGPTEESDNLICVAYRHQFDVVNESTGEAFRLHHVEANRVNFVAAIDVYEDGEAGLLLCYN</sequence>
<keyword evidence="2" id="KW-1185">Reference proteome</keyword>
<dbReference type="OrthoDB" id="2499658at2759"/>
<dbReference type="AlphaFoldDB" id="A0A3Q0E4P2"/>
<name>A0A3Q0E4P2_CARSF</name>
<proteinExistence type="predicted"/>
<protein>
    <submittedName>
        <fullName evidence="3">GTPase-activating Rap/Ran-GAP domain-like protein 3</fullName>
    </submittedName>
</protein>